<feature type="transmembrane region" description="Helical" evidence="1">
    <location>
        <begin position="20"/>
        <end position="36"/>
    </location>
</feature>
<protein>
    <submittedName>
        <fullName evidence="2">Uncharacterized protein</fullName>
    </submittedName>
</protein>
<dbReference type="Proteomes" id="UP000319498">
    <property type="component" value="Unassembled WGS sequence"/>
</dbReference>
<accession>A0ABQ0SZ96</accession>
<keyword evidence="1" id="KW-0472">Membrane</keyword>
<evidence type="ECO:0000313" key="2">
    <source>
        <dbReference type="EMBL" id="GED56270.1"/>
    </source>
</evidence>
<comment type="caution">
    <text evidence="2">The sequence shown here is derived from an EMBL/GenBank/DDBJ whole genome shotgun (WGS) entry which is preliminary data.</text>
</comment>
<keyword evidence="1" id="KW-0812">Transmembrane</keyword>
<sequence length="62" mass="7537">MGCYALRSIRNKNWKRERKFFAFSITMYTSAHKFFMQTHFTTKTLHSATGDLGEREREKEWK</sequence>
<proteinExistence type="predicted"/>
<reference evidence="2 3" key="1">
    <citation type="submission" date="2019-06" db="EMBL/GenBank/DDBJ databases">
        <title>Whole genome shotgun sequence of Brevibacillus formosus NBRC 15716.</title>
        <authorList>
            <person name="Hosoyama A."/>
            <person name="Uohara A."/>
            <person name="Ohji S."/>
            <person name="Ichikawa N."/>
        </authorList>
    </citation>
    <scope>NUCLEOTIDE SEQUENCE [LARGE SCALE GENOMIC DNA]</scope>
    <source>
        <strain evidence="2 3">NBRC 15716</strain>
    </source>
</reference>
<keyword evidence="1" id="KW-1133">Transmembrane helix</keyword>
<name>A0ABQ0SZ96_9BACL</name>
<gene>
    <name evidence="2" type="ORF">BFO01nite_04020</name>
</gene>
<keyword evidence="3" id="KW-1185">Reference proteome</keyword>
<dbReference type="EMBL" id="BJOL01000002">
    <property type="protein sequence ID" value="GED56270.1"/>
    <property type="molecule type" value="Genomic_DNA"/>
</dbReference>
<evidence type="ECO:0000256" key="1">
    <source>
        <dbReference type="SAM" id="Phobius"/>
    </source>
</evidence>
<evidence type="ECO:0000313" key="3">
    <source>
        <dbReference type="Proteomes" id="UP000319498"/>
    </source>
</evidence>
<organism evidence="2 3">
    <name type="scientific">Brevibacillus formosus</name>
    <dbReference type="NCBI Taxonomy" id="54913"/>
    <lineage>
        <taxon>Bacteria</taxon>
        <taxon>Bacillati</taxon>
        <taxon>Bacillota</taxon>
        <taxon>Bacilli</taxon>
        <taxon>Bacillales</taxon>
        <taxon>Paenibacillaceae</taxon>
        <taxon>Brevibacillus</taxon>
    </lineage>
</organism>